<name>A0ABT5HMD5_9CAUL</name>
<dbReference type="SUPFAM" id="SSF53474">
    <property type="entry name" value="alpha/beta-Hydrolases"/>
    <property type="match status" value="1"/>
</dbReference>
<feature type="domain" description="Dipeptidylpeptidase IV N-terminal" evidence="3">
    <location>
        <begin position="137"/>
        <end position="473"/>
    </location>
</feature>
<dbReference type="EMBL" id="JAQQKV010000003">
    <property type="protein sequence ID" value="MDC7677400.1"/>
    <property type="molecule type" value="Genomic_DNA"/>
</dbReference>
<evidence type="ECO:0000259" key="2">
    <source>
        <dbReference type="Pfam" id="PF00326"/>
    </source>
</evidence>
<dbReference type="Pfam" id="PF00326">
    <property type="entry name" value="Peptidase_S9"/>
    <property type="match status" value="1"/>
</dbReference>
<dbReference type="InterPro" id="IPR050278">
    <property type="entry name" value="Serine_Prot_S9B/DPPIV"/>
</dbReference>
<organism evidence="4 5">
    <name type="scientific">Asticcacaulis machinosus</name>
    <dbReference type="NCBI Taxonomy" id="2984211"/>
    <lineage>
        <taxon>Bacteria</taxon>
        <taxon>Pseudomonadati</taxon>
        <taxon>Pseudomonadota</taxon>
        <taxon>Alphaproteobacteria</taxon>
        <taxon>Caulobacterales</taxon>
        <taxon>Caulobacteraceae</taxon>
        <taxon>Asticcacaulis</taxon>
    </lineage>
</organism>
<evidence type="ECO:0000313" key="4">
    <source>
        <dbReference type="EMBL" id="MDC7677400.1"/>
    </source>
</evidence>
<dbReference type="InterPro" id="IPR001375">
    <property type="entry name" value="Peptidase_S9_cat"/>
</dbReference>
<evidence type="ECO:0000313" key="5">
    <source>
        <dbReference type="Proteomes" id="UP001218579"/>
    </source>
</evidence>
<protein>
    <submittedName>
        <fullName evidence="4">Prolyl oligopeptidase family serine peptidase</fullName>
    </submittedName>
</protein>
<feature type="domain" description="Peptidase S9 prolyl oligopeptidase catalytic" evidence="2">
    <location>
        <begin position="564"/>
        <end position="750"/>
    </location>
</feature>
<proteinExistence type="predicted"/>
<evidence type="ECO:0000256" key="1">
    <source>
        <dbReference type="SAM" id="SignalP"/>
    </source>
</evidence>
<keyword evidence="5" id="KW-1185">Reference proteome</keyword>
<evidence type="ECO:0000259" key="3">
    <source>
        <dbReference type="Pfam" id="PF00930"/>
    </source>
</evidence>
<dbReference type="PANTHER" id="PTHR11731:SF193">
    <property type="entry name" value="DIPEPTIDYL PEPTIDASE 9"/>
    <property type="match status" value="1"/>
</dbReference>
<dbReference type="Gene3D" id="3.40.50.1820">
    <property type="entry name" value="alpha/beta hydrolase"/>
    <property type="match status" value="1"/>
</dbReference>
<dbReference type="PANTHER" id="PTHR11731">
    <property type="entry name" value="PROTEASE FAMILY S9B,C DIPEPTIDYL-PEPTIDASE IV-RELATED"/>
    <property type="match status" value="1"/>
</dbReference>
<dbReference type="SUPFAM" id="SSF82171">
    <property type="entry name" value="DPP6 N-terminal domain-like"/>
    <property type="match status" value="1"/>
</dbReference>
<feature type="chain" id="PRO_5046547831" evidence="1">
    <location>
        <begin position="26"/>
        <end position="765"/>
    </location>
</feature>
<dbReference type="InterPro" id="IPR029058">
    <property type="entry name" value="AB_hydrolase_fold"/>
</dbReference>
<comment type="caution">
    <text evidence="4">The sequence shown here is derived from an EMBL/GenBank/DDBJ whole genome shotgun (WGS) entry which is preliminary data.</text>
</comment>
<gene>
    <name evidence="4" type="ORF">PQU98_14740</name>
</gene>
<keyword evidence="1" id="KW-0732">Signal</keyword>
<dbReference type="Pfam" id="PF00930">
    <property type="entry name" value="DPPIV_N"/>
    <property type="match status" value="1"/>
</dbReference>
<dbReference type="RefSeq" id="WP_272745720.1">
    <property type="nucleotide sequence ID" value="NZ_JAQQKV010000003.1"/>
</dbReference>
<dbReference type="Proteomes" id="UP001218579">
    <property type="component" value="Unassembled WGS sequence"/>
</dbReference>
<dbReference type="Gene3D" id="2.140.10.30">
    <property type="entry name" value="Dipeptidylpeptidase IV, N-terminal domain"/>
    <property type="match status" value="1"/>
</dbReference>
<sequence length="765" mass="83748">MKFKSSLLASSVMAATLMATGLAVAPLQLAYAQAPATATQRAERFKAAEAYMHGNLSALVTDLNMQASFAGGGSGVIYRKGPKGQGAILLADPTKGTQTELTMEAALTPKLKDAGVKADGIVDVRPTDYDADKKVLKFAAGGRDWTYELATGNLTANAPYVAPDGMVSPDGKYKVIARDYNLYLVEVATNRETPLTFDGGYDQRYGQNYPLFGDMADANSETPKMRLSVQWSEDSQQILTYRMDRNGAYIWTGVQQSPQGSHFPRAFNYVYPSAGAANVPLVKPVLIDLKGKATYLEVPATELLWPGDPAVYWAGDKIVYEWSKRGYGEILLYEVDPATAKAVVRVREALKPIVTVTSSGIRHAPEWGGNFVISERSGWAQLYFLKTGENPEGGKALTTGDWEVTGIERIDKDDVIIAGIGREKGINPYYSSLYRVTKAGKITHLTPEPLDHSTTISQDGNWIIDRMSSPTDPTRTVLRDAKDGRIVAELGRADISALLATGFTLPEPFETVADDGKTRLYGMIHRPKNFDPSKSYPVIENVYTGPTTHRFNEDYGGNIVNGLNAMAQLGAIVVTIDGRGTSQRGKAFRSSAYQNLAEAGLDDHIWVLKAMKAKYPYFDLNRVGVYGGSAGGYDTARFVLRRPDVYKVGVASSGNHDQRIDKAWWPEVSMGIADDATWEANSNIPVAKNLKGKLMLIHGDIDDNVPIAATMKLSKALIDAGKDHELVILPNTKHNVTQPYYFQKMFGFFYDNLIEPRADDPIVQK</sequence>
<feature type="signal peptide" evidence="1">
    <location>
        <begin position="1"/>
        <end position="25"/>
    </location>
</feature>
<reference evidence="4 5" key="1">
    <citation type="submission" date="2023-01" db="EMBL/GenBank/DDBJ databases">
        <title>Novel species of the genus Asticcacaulis isolated from rivers.</title>
        <authorList>
            <person name="Lu H."/>
        </authorList>
    </citation>
    <scope>NUCLEOTIDE SEQUENCE [LARGE SCALE GENOMIC DNA]</scope>
    <source>
        <strain evidence="4 5">LKC15W</strain>
    </source>
</reference>
<accession>A0ABT5HMD5</accession>
<dbReference type="InterPro" id="IPR002469">
    <property type="entry name" value="Peptidase_S9B_N"/>
</dbReference>